<evidence type="ECO:0000313" key="2">
    <source>
        <dbReference type="EMBL" id="CAD5123244.1"/>
    </source>
</evidence>
<evidence type="ECO:0000313" key="3">
    <source>
        <dbReference type="Proteomes" id="UP000549394"/>
    </source>
</evidence>
<dbReference type="OrthoDB" id="6278596at2759"/>
<feature type="domain" description="Trafficking protein particle complex subunit 11" evidence="1">
    <location>
        <begin position="262"/>
        <end position="514"/>
    </location>
</feature>
<name>A0A7I8W3V7_9ANNE</name>
<organism evidence="2 3">
    <name type="scientific">Dimorphilus gyrociliatus</name>
    <dbReference type="NCBI Taxonomy" id="2664684"/>
    <lineage>
        <taxon>Eukaryota</taxon>
        <taxon>Metazoa</taxon>
        <taxon>Spiralia</taxon>
        <taxon>Lophotrochozoa</taxon>
        <taxon>Annelida</taxon>
        <taxon>Polychaeta</taxon>
        <taxon>Polychaeta incertae sedis</taxon>
        <taxon>Dinophilidae</taxon>
        <taxon>Dimorphilus</taxon>
    </lineage>
</organism>
<dbReference type="EMBL" id="CAJFCJ010000019">
    <property type="protein sequence ID" value="CAD5123244.1"/>
    <property type="molecule type" value="Genomic_DNA"/>
</dbReference>
<dbReference type="Pfam" id="PF11817">
    <property type="entry name" value="Foie-gras_1"/>
    <property type="match status" value="1"/>
</dbReference>
<evidence type="ECO:0000259" key="1">
    <source>
        <dbReference type="Pfam" id="PF11817"/>
    </source>
</evidence>
<proteinExistence type="predicted"/>
<dbReference type="InterPro" id="IPR021773">
    <property type="entry name" value="TPC11"/>
</dbReference>
<comment type="caution">
    <text evidence="2">The sequence shown here is derived from an EMBL/GenBank/DDBJ whole genome shotgun (WGS) entry which is preliminary data.</text>
</comment>
<dbReference type="Proteomes" id="UP000549394">
    <property type="component" value="Unassembled WGS sequence"/>
</dbReference>
<reference evidence="2 3" key="1">
    <citation type="submission" date="2020-08" db="EMBL/GenBank/DDBJ databases">
        <authorList>
            <person name="Hejnol A."/>
        </authorList>
    </citation>
    <scope>NUCLEOTIDE SEQUENCE [LARGE SCALE GENOMIC DNA]</scope>
</reference>
<gene>
    <name evidence="2" type="ORF">DGYR_LOCUS10944</name>
</gene>
<dbReference type="AlphaFoldDB" id="A0A7I8W3V7"/>
<protein>
    <submittedName>
        <fullName evidence="2">DgyrCDS11600</fullName>
    </submittedName>
</protein>
<dbReference type="PANTHER" id="PTHR14374:SF0">
    <property type="entry name" value="TRAFFICKING PROTEIN PARTICLE COMPLEX SUBUNIT 11"/>
    <property type="match status" value="1"/>
</dbReference>
<sequence length="1105" mass="126247">MSWANELPEELLIRPVGLVILANLDIANNSIHKSIWESFSSNRRPDRVALHFKHFDTEHVYPKCKSKRASYEWYIPKGIVKRQWMKKHLELVPSLVVIFFDLDWDEVMWKEKQIACSSKVETIRNSLTGRTTKVAVVLIQKNAPLPPGDDVVAADRAAALCNACELSSKSLFVLPHSDQLLGYTIRLENAFYELSQSYYHSQARKVKSHKELLNKTNHQLLFVRHQFKIAFYNELKQDSTNSLKHYKQAYINILDVRIHDTNVLEVKTIAGFINYKICLLSFHLGAPLDAIQQFRKHVDFYKSLVCPVAVDFEHSAWMSRQFQIFGDLFDDATKNGLAAIQTQHPGFYYQQAANHAITRKKRALERGKAQIDKPNMNLLDKLKSLDYYGQRPWRQGHQSIEPPDATKEREGMASLLEVEKSEDHSRLIIPLLSSAVAQFKKYRSSRMKRFLMVQMGEEYLYVKDYDKALALLSRVTWEYRNERWWNLLTSVLTQALCSAFMTFRVQDYLSLAFEYIGKVSCCSNDDKTRVHHNINNILSGKPPNPEPNISEEDALKAKEGWLKLVQQDTEQSSNNEVSVQMHNLMTFIELKTCFTKKSFKGDEEVGLAILLQTFAPLPVKFTSLAVSFNHEEYNTNCQSDENFELKCGEQYVKIFHFHTLLKHVNNTLQVMDVKLTMGSSPNIILNLSWINGASLFLLPLDNSPFGAPLPTNWDNVNFESTPCMNVCSLKRREAKVEFKIDHQTPCLVNEFYPLDVSIISNESEAMCDVKLSAVVKEVQEGSNLVTNISIGKAEFSESNVIRRVSQDVGTIDMNNKKTVRVFIKCLQKGKRNVTLKLAYSVKANQVHGSNEGKCLHDCHLEKVIDIDVHDAIKTEFTLMDINMRNINEIESNEDFLILINVENIASFPICLVKANLNLRENFEILEDSNQENTQLIHKGKASFLFLISAPKQPFLNSNLDSGEIVVLWRRASTDDVPLVTNTKSLPPIKVIKSPILIDMKTEDLGYEYVPLPITYEIQNRTESIIQVNMNIRPSEGFIFTGPKQKLVRILARGAFSFQLICIPLYSGNLLSPQLQVELPSSKFTSTSHHLVSILPKALHENSVSE</sequence>
<accession>A0A7I8W3V7</accession>
<keyword evidence="3" id="KW-1185">Reference proteome</keyword>
<dbReference type="PANTHER" id="PTHR14374">
    <property type="entry name" value="FOIE GRAS"/>
    <property type="match status" value="1"/>
</dbReference>